<dbReference type="RefSeq" id="WP_079552965.1">
    <property type="nucleotide sequence ID" value="NZ_LT670847.1"/>
</dbReference>
<dbReference type="SUPFAM" id="SSF46785">
    <property type="entry name" value="Winged helix' DNA-binding domain"/>
    <property type="match status" value="1"/>
</dbReference>
<evidence type="ECO:0000256" key="4">
    <source>
        <dbReference type="ARBA" id="ARBA00040379"/>
    </source>
</evidence>
<dbReference type="Pfam" id="PF09339">
    <property type="entry name" value="HTH_IclR"/>
    <property type="match status" value="1"/>
</dbReference>
<dbReference type="Gene3D" id="3.30.450.40">
    <property type="match status" value="1"/>
</dbReference>
<dbReference type="InterPro" id="IPR029016">
    <property type="entry name" value="GAF-like_dom_sf"/>
</dbReference>
<keyword evidence="3" id="KW-0804">Transcription</keyword>
<dbReference type="PANTHER" id="PTHR30136">
    <property type="entry name" value="HELIX-TURN-HELIX TRANSCRIPTIONAL REGULATOR, ICLR FAMILY"/>
    <property type="match status" value="1"/>
</dbReference>
<dbReference type="InParanoid" id="A0A1M7GW06"/>
<protein>
    <recommendedName>
        <fullName evidence="4">HTH-type transcriptional repressor AllR</fullName>
    </recommendedName>
    <alternativeName>
        <fullName evidence="5">Negative regulator of allantoin and glyoxylate utilization operons</fullName>
    </alternativeName>
</protein>
<evidence type="ECO:0000313" key="9">
    <source>
        <dbReference type="EMBL" id="SHM20491.1"/>
    </source>
</evidence>
<dbReference type="Pfam" id="PF01614">
    <property type="entry name" value="IclR_C"/>
    <property type="match status" value="1"/>
</dbReference>
<organism evidence="9 10">
    <name type="scientific">Vreelandella subglaciescola</name>
    <dbReference type="NCBI Taxonomy" id="29571"/>
    <lineage>
        <taxon>Bacteria</taxon>
        <taxon>Pseudomonadati</taxon>
        <taxon>Pseudomonadota</taxon>
        <taxon>Gammaproteobacteria</taxon>
        <taxon>Oceanospirillales</taxon>
        <taxon>Halomonadaceae</taxon>
        <taxon>Vreelandella</taxon>
    </lineage>
</organism>
<keyword evidence="1" id="KW-0805">Transcription regulation</keyword>
<dbReference type="GO" id="GO:0003677">
    <property type="term" value="F:DNA binding"/>
    <property type="evidence" value="ECO:0007669"/>
    <property type="project" value="UniProtKB-KW"/>
</dbReference>
<dbReference type="EMBL" id="LT670847">
    <property type="protein sequence ID" value="SHM20491.1"/>
    <property type="molecule type" value="Genomic_DNA"/>
</dbReference>
<evidence type="ECO:0000313" key="10">
    <source>
        <dbReference type="Proteomes" id="UP000190911"/>
    </source>
</evidence>
<evidence type="ECO:0000256" key="5">
    <source>
        <dbReference type="ARBA" id="ARBA00042627"/>
    </source>
</evidence>
<evidence type="ECO:0000259" key="8">
    <source>
        <dbReference type="PROSITE" id="PS51078"/>
    </source>
</evidence>
<keyword evidence="10" id="KW-1185">Reference proteome</keyword>
<dbReference type="FunCoup" id="A0A1M7GW06">
    <property type="interactions" value="52"/>
</dbReference>
<dbReference type="InterPro" id="IPR005471">
    <property type="entry name" value="Tscrpt_reg_IclR_N"/>
</dbReference>
<dbReference type="SMART" id="SM00346">
    <property type="entry name" value="HTH_ICLR"/>
    <property type="match status" value="1"/>
</dbReference>
<feature type="domain" description="IclR-ED" evidence="8">
    <location>
        <begin position="86"/>
        <end position="269"/>
    </location>
</feature>
<evidence type="ECO:0000256" key="3">
    <source>
        <dbReference type="ARBA" id="ARBA00023163"/>
    </source>
</evidence>
<feature type="region of interest" description="Disordered" evidence="6">
    <location>
        <begin position="1"/>
        <end position="22"/>
    </location>
</feature>
<dbReference type="InterPro" id="IPR050707">
    <property type="entry name" value="HTH_MetabolicPath_Reg"/>
</dbReference>
<name>A0A1M7GW06_9GAMM</name>
<proteinExistence type="predicted"/>
<dbReference type="InterPro" id="IPR014757">
    <property type="entry name" value="Tscrpt_reg_IclR_C"/>
</dbReference>
<dbReference type="InterPro" id="IPR036388">
    <property type="entry name" value="WH-like_DNA-bd_sf"/>
</dbReference>
<dbReference type="PROSITE" id="PS51077">
    <property type="entry name" value="HTH_ICLR"/>
    <property type="match status" value="1"/>
</dbReference>
<dbReference type="FunFam" id="1.10.10.10:FF:000056">
    <property type="entry name" value="IclR family transcriptional regulator"/>
    <property type="match status" value="1"/>
</dbReference>
<evidence type="ECO:0000256" key="2">
    <source>
        <dbReference type="ARBA" id="ARBA00023125"/>
    </source>
</evidence>
<evidence type="ECO:0000256" key="6">
    <source>
        <dbReference type="SAM" id="MobiDB-lite"/>
    </source>
</evidence>
<dbReference type="AlphaFoldDB" id="A0A1M7GW06"/>
<dbReference type="Proteomes" id="UP000190911">
    <property type="component" value="Chromosome I"/>
</dbReference>
<evidence type="ECO:0000259" key="7">
    <source>
        <dbReference type="PROSITE" id="PS51077"/>
    </source>
</evidence>
<dbReference type="PANTHER" id="PTHR30136:SF24">
    <property type="entry name" value="HTH-TYPE TRANSCRIPTIONAL REPRESSOR ALLR"/>
    <property type="match status" value="1"/>
</dbReference>
<dbReference type="SUPFAM" id="SSF55781">
    <property type="entry name" value="GAF domain-like"/>
    <property type="match status" value="1"/>
</dbReference>
<dbReference type="GO" id="GO:0003700">
    <property type="term" value="F:DNA-binding transcription factor activity"/>
    <property type="evidence" value="ECO:0007669"/>
    <property type="project" value="TreeGrafter"/>
</dbReference>
<keyword evidence="2" id="KW-0238">DNA-binding</keyword>
<reference evidence="9 10" key="1">
    <citation type="submission" date="2016-11" db="EMBL/GenBank/DDBJ databases">
        <authorList>
            <person name="Jaros S."/>
            <person name="Januszkiewicz K."/>
            <person name="Wedrychowicz H."/>
        </authorList>
    </citation>
    <scope>NUCLEOTIDE SEQUENCE [LARGE SCALE GENOMIC DNA]</scope>
    <source>
        <strain evidence="9 10">ACAM 12</strain>
    </source>
</reference>
<dbReference type="Gene3D" id="1.10.10.10">
    <property type="entry name" value="Winged helix-like DNA-binding domain superfamily/Winged helix DNA-binding domain"/>
    <property type="match status" value="1"/>
</dbReference>
<dbReference type="OrthoDB" id="9807558at2"/>
<dbReference type="InterPro" id="IPR036390">
    <property type="entry name" value="WH_DNA-bd_sf"/>
</dbReference>
<dbReference type="STRING" id="29571.SAMN05878437_1764"/>
<dbReference type="GO" id="GO:0045892">
    <property type="term" value="P:negative regulation of DNA-templated transcription"/>
    <property type="evidence" value="ECO:0007669"/>
    <property type="project" value="TreeGrafter"/>
</dbReference>
<dbReference type="PROSITE" id="PS51078">
    <property type="entry name" value="ICLR_ED"/>
    <property type="match status" value="1"/>
</dbReference>
<evidence type="ECO:0000256" key="1">
    <source>
        <dbReference type="ARBA" id="ARBA00023015"/>
    </source>
</evidence>
<accession>A0A1M7GW06</accession>
<sequence>MSEVKRRSAGRPASSAKASGGHSQSLVRGLKLLEHISVSPQGLSLSELADMAGLAPSTAHRLLQALQSQGYVTQENEQGLWRIDVKAFRIGNSFLEARDFIATSRPYLRRLTSVTGETANLGIRDGATAVFLAQHESPQMMRMITRLGSRAPLHASGVGKALLAWTPDDERVQLLEGRELTRVTENTLYTPDTLQDEMARIRAQGFACDREEHAIGLHCVAACVYDEHGTPLTAISVSGPMARIPETRLMELGGLVQDTAAEITAQLGGQVPS</sequence>
<feature type="domain" description="HTH iclR-type" evidence="7">
    <location>
        <begin position="23"/>
        <end position="85"/>
    </location>
</feature>
<gene>
    <name evidence="9" type="ORF">SAMN05878437_1764</name>
</gene>